<dbReference type="CDD" id="cd06581">
    <property type="entry name" value="TM_PBP1_LivM_like"/>
    <property type="match status" value="1"/>
</dbReference>
<feature type="transmembrane region" description="Helical" evidence="12">
    <location>
        <begin position="162"/>
        <end position="190"/>
    </location>
</feature>
<keyword evidence="4" id="KW-1003">Cell membrane</keyword>
<organism evidence="14 15">
    <name type="scientific">Tardiphaga robiniae</name>
    <dbReference type="NCBI Taxonomy" id="943830"/>
    <lineage>
        <taxon>Bacteria</taxon>
        <taxon>Pseudomonadati</taxon>
        <taxon>Pseudomonadota</taxon>
        <taxon>Alphaproteobacteria</taxon>
        <taxon>Hyphomicrobiales</taxon>
        <taxon>Nitrobacteraceae</taxon>
        <taxon>Tardiphaga</taxon>
    </lineage>
</organism>
<dbReference type="InterPro" id="IPR003439">
    <property type="entry name" value="ABC_transporter-like_ATP-bd"/>
</dbReference>
<dbReference type="Gene3D" id="3.40.50.300">
    <property type="entry name" value="P-loop containing nucleotide triphosphate hydrolases"/>
    <property type="match status" value="2"/>
</dbReference>
<evidence type="ECO:0000256" key="2">
    <source>
        <dbReference type="ARBA" id="ARBA00005417"/>
    </source>
</evidence>
<dbReference type="InterPro" id="IPR001851">
    <property type="entry name" value="ABC_transp_permease"/>
</dbReference>
<dbReference type="InterPro" id="IPR003593">
    <property type="entry name" value="AAA+_ATPase"/>
</dbReference>
<dbReference type="InterPro" id="IPR043428">
    <property type="entry name" value="LivM-like"/>
</dbReference>
<reference evidence="14 15" key="1">
    <citation type="submission" date="2016-03" db="EMBL/GenBank/DDBJ databases">
        <title>Microsymbionts genomes from the relict species Vavilovia formosa (Stev.) Fed.</title>
        <authorList>
            <person name="Kopat V."/>
            <person name="Chirak E."/>
            <person name="Kimeklis A."/>
            <person name="Andronov E."/>
        </authorList>
    </citation>
    <scope>NUCLEOTIDE SEQUENCE [LARGE SCALE GENOMIC DNA]</scope>
    <source>
        <strain evidence="14 15">Vaf07</strain>
    </source>
</reference>
<dbReference type="GO" id="GO:0005886">
    <property type="term" value="C:plasma membrane"/>
    <property type="evidence" value="ECO:0007669"/>
    <property type="project" value="UniProtKB-SubCell"/>
</dbReference>
<keyword evidence="9 12" id="KW-1133">Transmembrane helix</keyword>
<evidence type="ECO:0000256" key="10">
    <source>
        <dbReference type="ARBA" id="ARBA00023136"/>
    </source>
</evidence>
<feature type="transmembrane region" description="Helical" evidence="12">
    <location>
        <begin position="85"/>
        <end position="106"/>
    </location>
</feature>
<dbReference type="InterPro" id="IPR027417">
    <property type="entry name" value="P-loop_NTPase"/>
</dbReference>
<keyword evidence="15" id="KW-1185">Reference proteome</keyword>
<comment type="function">
    <text evidence="11">Involved in beta-(1--&gt;2)glucan export. Transmembrane domains (TMD) form a pore in the inner membrane and the ATP-binding domain (NBD) is responsible for energy generation.</text>
</comment>
<sequence>MPMLNRLPVPLLIAGVGLLILPPILLALGLTVTSATEIVVFALACMALNILVGHTGLVSFGHGAWFGLAAYAAALIQRNWMPNSFVGPTLLALVVVAITAAAFGYLILRRRGVYFSLLTLALAAMLYSVSFRWTDVTGGENGLGGITRPALLGFDLDAGTTYYWFVALIAFLVLILLWRFHNSTVGSVLVAIRENEQRARFLGYPTNRYKLAAFVLSATITGLAGILLLYKNRMTSADPISVAFSGELLAMVVIGGMRSFLGPALGALFFILFREFLGIYSENWLFWFGLVFVGFIIFSPTGLIGMGERLIAPFRKKVEEDAAMSARRIEVLPLPEFLRPKSSVDGAVLAASHIVKSFGGIKAVQGVDIAIADRTLHALIGPNGAGKTTAFNLLSGMYKPDQGSVSLMGMPIAGHTPEDIASAGIGRSFQITNLFPALSVGENIRLAVQARHPRRFDPVTNALSISAINAETDAVIRYLGLAGIEKAEAGMLSYGGQRLLDMGVALATAPRVLLLDEPLAGLAAAERERIGAIIKRISTDLPVLLVEHDIDRVFQLADHVTVMNEGRVLLDGSVEEARSSPKVQEVYIGSGTTAVAARPRETAAGAKPLLTVKNVDTFYGKSHILNDVNFTLHENEIIALLGRNGAGKSTLLKSLIGIAPASNGSIQLAGSELIGLSSAEAARLGIGYVPQGRALFAGMTVEQNLELGGLKRQTGNGVHWTRERIYDYFPRIRERLDSPADYLSGGEQQMVAVARALSGDVRVLLLDEPFEGLAPAVVEQLFETFDRLRKEIAIIIVDHNLDLALALSDSTVALERGKVIHQGPSKALRDDLDLRRKVLWL</sequence>
<evidence type="ECO:0000256" key="3">
    <source>
        <dbReference type="ARBA" id="ARBA00022448"/>
    </source>
</evidence>
<dbReference type="SMART" id="SM00382">
    <property type="entry name" value="AAA"/>
    <property type="match status" value="2"/>
</dbReference>
<dbReference type="Proteomes" id="UP000076574">
    <property type="component" value="Unassembled WGS sequence"/>
</dbReference>
<evidence type="ECO:0000256" key="1">
    <source>
        <dbReference type="ARBA" id="ARBA00004651"/>
    </source>
</evidence>
<feature type="domain" description="ABC transporter" evidence="13">
    <location>
        <begin position="349"/>
        <end position="590"/>
    </location>
</feature>
<dbReference type="SUPFAM" id="SSF52540">
    <property type="entry name" value="P-loop containing nucleoside triphosphate hydrolases"/>
    <property type="match status" value="2"/>
</dbReference>
<dbReference type="InterPro" id="IPR017871">
    <property type="entry name" value="ABC_transporter-like_CS"/>
</dbReference>
<keyword evidence="6" id="KW-0547">Nucleotide-binding</keyword>
<dbReference type="PROSITE" id="PS50893">
    <property type="entry name" value="ABC_TRANSPORTER_2"/>
    <property type="match status" value="2"/>
</dbReference>
<keyword evidence="7" id="KW-0067">ATP-binding</keyword>
<proteinExistence type="inferred from homology"/>
<evidence type="ECO:0000256" key="9">
    <source>
        <dbReference type="ARBA" id="ARBA00022989"/>
    </source>
</evidence>
<accession>A0A163YLU8</accession>
<keyword evidence="10 12" id="KW-0472">Membrane</keyword>
<dbReference type="PANTHER" id="PTHR43820:SF4">
    <property type="entry name" value="HIGH-AFFINITY BRANCHED-CHAIN AMINO ACID TRANSPORT ATP-BINDING PROTEIN LIVF"/>
    <property type="match status" value="1"/>
</dbReference>
<feature type="transmembrane region" description="Helical" evidence="12">
    <location>
        <begin position="250"/>
        <end position="273"/>
    </location>
</feature>
<feature type="transmembrane region" description="Helical" evidence="12">
    <location>
        <begin position="285"/>
        <end position="307"/>
    </location>
</feature>
<gene>
    <name evidence="14" type="ORF">A4A58_09625</name>
</gene>
<keyword evidence="3" id="KW-0813">Transport</keyword>
<feature type="transmembrane region" description="Helical" evidence="12">
    <location>
        <begin position="113"/>
        <end position="133"/>
    </location>
</feature>
<comment type="caution">
    <text evidence="14">The sequence shown here is derived from an EMBL/GenBank/DDBJ whole genome shotgun (WGS) entry which is preliminary data.</text>
</comment>
<evidence type="ECO:0000313" key="15">
    <source>
        <dbReference type="Proteomes" id="UP000076574"/>
    </source>
</evidence>
<feature type="domain" description="ABC transporter" evidence="13">
    <location>
        <begin position="610"/>
        <end position="841"/>
    </location>
</feature>
<dbReference type="GO" id="GO:0005524">
    <property type="term" value="F:ATP binding"/>
    <property type="evidence" value="ECO:0007669"/>
    <property type="project" value="UniProtKB-KW"/>
</dbReference>
<evidence type="ECO:0000313" key="14">
    <source>
        <dbReference type="EMBL" id="KZD22295.1"/>
    </source>
</evidence>
<dbReference type="PANTHER" id="PTHR43820">
    <property type="entry name" value="HIGH-AFFINITY BRANCHED-CHAIN AMINO ACID TRANSPORT ATP-BINDING PROTEIN LIVF"/>
    <property type="match status" value="1"/>
</dbReference>
<dbReference type="Pfam" id="PF02653">
    <property type="entry name" value="BPD_transp_2"/>
    <property type="match status" value="1"/>
</dbReference>
<protein>
    <submittedName>
        <fullName evidence="14">ABC transporter</fullName>
    </submittedName>
</protein>
<evidence type="ECO:0000256" key="12">
    <source>
        <dbReference type="SAM" id="Phobius"/>
    </source>
</evidence>
<evidence type="ECO:0000256" key="5">
    <source>
        <dbReference type="ARBA" id="ARBA00022692"/>
    </source>
</evidence>
<evidence type="ECO:0000256" key="4">
    <source>
        <dbReference type="ARBA" id="ARBA00022475"/>
    </source>
</evidence>
<evidence type="ECO:0000256" key="8">
    <source>
        <dbReference type="ARBA" id="ARBA00022970"/>
    </source>
</evidence>
<keyword evidence="8" id="KW-0029">Amino-acid transport</keyword>
<comment type="subcellular location">
    <subcellularLocation>
        <location evidence="1">Cell membrane</location>
        <topology evidence="1">Multi-pass membrane protein</topology>
    </subcellularLocation>
</comment>
<comment type="similarity">
    <text evidence="2">Belongs to the ABC transporter superfamily.</text>
</comment>
<feature type="transmembrane region" description="Helical" evidence="12">
    <location>
        <begin position="211"/>
        <end position="230"/>
    </location>
</feature>
<dbReference type="Pfam" id="PF00005">
    <property type="entry name" value="ABC_tran"/>
    <property type="match status" value="2"/>
</dbReference>
<evidence type="ECO:0000256" key="11">
    <source>
        <dbReference type="ARBA" id="ARBA00024722"/>
    </source>
</evidence>
<dbReference type="GO" id="GO:0015807">
    <property type="term" value="P:L-amino acid transport"/>
    <property type="evidence" value="ECO:0007669"/>
    <property type="project" value="TreeGrafter"/>
</dbReference>
<keyword evidence="5 12" id="KW-0812">Transmembrane</keyword>
<name>A0A163YLU8_9BRAD</name>
<dbReference type="InterPro" id="IPR052156">
    <property type="entry name" value="BCAA_Transport_ATP-bd_LivF"/>
</dbReference>
<dbReference type="AlphaFoldDB" id="A0A163YLU8"/>
<evidence type="ECO:0000256" key="6">
    <source>
        <dbReference type="ARBA" id="ARBA00022741"/>
    </source>
</evidence>
<dbReference type="STRING" id="943830.A4A58_09625"/>
<dbReference type="EMBL" id="LVYV01000023">
    <property type="protein sequence ID" value="KZD22295.1"/>
    <property type="molecule type" value="Genomic_DNA"/>
</dbReference>
<feature type="transmembrane region" description="Helical" evidence="12">
    <location>
        <begin position="12"/>
        <end position="32"/>
    </location>
</feature>
<dbReference type="PROSITE" id="PS00211">
    <property type="entry name" value="ABC_TRANSPORTER_1"/>
    <property type="match status" value="1"/>
</dbReference>
<dbReference type="CDD" id="cd03219">
    <property type="entry name" value="ABC_Mj1267_LivG_branched"/>
    <property type="match status" value="1"/>
</dbReference>
<dbReference type="GO" id="GO:0016887">
    <property type="term" value="F:ATP hydrolysis activity"/>
    <property type="evidence" value="ECO:0007669"/>
    <property type="project" value="InterPro"/>
</dbReference>
<feature type="transmembrane region" description="Helical" evidence="12">
    <location>
        <begin position="39"/>
        <end position="65"/>
    </location>
</feature>
<evidence type="ECO:0000259" key="13">
    <source>
        <dbReference type="PROSITE" id="PS50893"/>
    </source>
</evidence>
<dbReference type="GO" id="GO:0015658">
    <property type="term" value="F:branched-chain amino acid transmembrane transporter activity"/>
    <property type="evidence" value="ECO:0007669"/>
    <property type="project" value="InterPro"/>
</dbReference>
<dbReference type="CDD" id="cd03224">
    <property type="entry name" value="ABC_TM1139_LivF_branched"/>
    <property type="match status" value="1"/>
</dbReference>
<evidence type="ECO:0000256" key="7">
    <source>
        <dbReference type="ARBA" id="ARBA00022840"/>
    </source>
</evidence>